<proteinExistence type="predicted"/>
<accession>A0A2S1GLX1</accession>
<organism evidence="1 2">
    <name type="scientific">Erwinia phage Cronus</name>
    <dbReference type="NCBI Taxonomy" id="2163633"/>
    <lineage>
        <taxon>Viruses</taxon>
        <taxon>Duplodnaviria</taxon>
        <taxon>Heunggongvirae</taxon>
        <taxon>Uroviricota</taxon>
        <taxon>Caudoviricetes</taxon>
        <taxon>Pantevenvirales</taxon>
        <taxon>Straboviridae</taxon>
        <taxon>Tevenvirinae</taxon>
        <taxon>Risoevirus</taxon>
        <taxon>Risoevirus cronus</taxon>
        <taxon>Roskildevirus cronus</taxon>
    </lineage>
</organism>
<evidence type="ECO:0000313" key="2">
    <source>
        <dbReference type="Proteomes" id="UP000246316"/>
    </source>
</evidence>
<dbReference type="EMBL" id="MH059636">
    <property type="protein sequence ID" value="AWD90385.1"/>
    <property type="molecule type" value="Genomic_DNA"/>
</dbReference>
<dbReference type="Proteomes" id="UP000246316">
    <property type="component" value="Segment"/>
</dbReference>
<reference evidence="1" key="1">
    <citation type="submission" date="2018-03" db="EMBL/GenBank/DDBJ databases">
        <title>Phage therapy in agriculture - a green tech approach to combat plant pathogenic bacteria.</title>
        <authorList>
            <person name="Carstens A.B."/>
            <person name="Djurhuus A.M."/>
            <person name="Hansen L.H."/>
        </authorList>
    </citation>
    <scope>NUCLEOTIDE SEQUENCE [LARGE SCALE GENOMIC DNA]</scope>
</reference>
<dbReference type="RefSeq" id="YP_010095184.1">
    <property type="nucleotide sequence ID" value="NC_055743.1"/>
</dbReference>
<protein>
    <submittedName>
        <fullName evidence="1">Uncharacterized protein</fullName>
    </submittedName>
</protein>
<dbReference type="KEGG" id="vg:65112818"/>
<dbReference type="GeneID" id="65112818"/>
<evidence type="ECO:0000313" key="1">
    <source>
        <dbReference type="EMBL" id="AWD90385.1"/>
    </source>
</evidence>
<name>A0A2S1GLX1_9CAUD</name>
<keyword evidence="2" id="KW-1185">Reference proteome</keyword>
<sequence length="98" mass="11079">MKAMIALCLLLVGCSAEKTPVQAERLDPSWPDAVQTFQGDWKVIDVDGSLYVGLPYNQFQGFTGFLGDVKRYTKDTHDVLCYYRNNLKEPTCQVKEAK</sequence>